<reference evidence="3" key="1">
    <citation type="submission" date="2016-06" db="UniProtKB">
        <authorList>
            <consortium name="WormBaseParasite"/>
        </authorList>
    </citation>
    <scope>IDENTIFICATION</scope>
</reference>
<reference evidence="1 2" key="2">
    <citation type="submission" date="2018-11" db="EMBL/GenBank/DDBJ databases">
        <authorList>
            <consortium name="Pathogen Informatics"/>
        </authorList>
    </citation>
    <scope>NUCLEOTIDE SEQUENCE [LARGE SCALE GENOMIC DNA]</scope>
    <source>
        <strain evidence="1 2">NST_G2</strain>
    </source>
</reference>
<dbReference type="EMBL" id="UYSU01041960">
    <property type="protein sequence ID" value="VDM03478.1"/>
    <property type="molecule type" value="Genomic_DNA"/>
</dbReference>
<dbReference type="Proteomes" id="UP000275846">
    <property type="component" value="Unassembled WGS sequence"/>
</dbReference>
<evidence type="ECO:0000313" key="3">
    <source>
        <dbReference type="WBParaSite" id="SSLN_0001774101-mRNA-1"/>
    </source>
</evidence>
<keyword evidence="2" id="KW-1185">Reference proteome</keyword>
<gene>
    <name evidence="1" type="ORF">SSLN_LOCUS17092</name>
</gene>
<accession>A0A183TKU4</accession>
<protein>
    <submittedName>
        <fullName evidence="3">Reverse transcriptase domain-containing protein</fullName>
    </submittedName>
</protein>
<evidence type="ECO:0000313" key="2">
    <source>
        <dbReference type="Proteomes" id="UP000275846"/>
    </source>
</evidence>
<dbReference type="OrthoDB" id="425014at2759"/>
<dbReference type="PANTHER" id="PTHR47027">
    <property type="entry name" value="REVERSE TRANSCRIPTASE DOMAIN-CONTAINING PROTEIN"/>
    <property type="match status" value="1"/>
</dbReference>
<sequence length="222" mass="25165">MLRQLHDGMMACITDNGAISEAFAVTNGVKQGCDLTPNLFSLMFSAMLMDAYHDERPGIHTAYRMDGQLLNQWRMCSQSRVSTATIHEVLFTAECALNALTEGEIQRSMDLFAAACGNFVMFSNMEKMVVLHQPLPNTTYNAPRIYVNGTQIKAVDTFTYLGSNLSRSTQIRRILKLRRQDRILATEVLERPGLLNIFTQLRKLQLRWSGPTVKMDDERLPQ</sequence>
<name>A0A183TKU4_SCHSO</name>
<organism evidence="3">
    <name type="scientific">Schistocephalus solidus</name>
    <name type="common">Tapeworm</name>
    <dbReference type="NCBI Taxonomy" id="70667"/>
    <lineage>
        <taxon>Eukaryota</taxon>
        <taxon>Metazoa</taxon>
        <taxon>Spiralia</taxon>
        <taxon>Lophotrochozoa</taxon>
        <taxon>Platyhelminthes</taxon>
        <taxon>Cestoda</taxon>
        <taxon>Eucestoda</taxon>
        <taxon>Diphyllobothriidea</taxon>
        <taxon>Diphyllobothriidae</taxon>
        <taxon>Schistocephalus</taxon>
    </lineage>
</organism>
<dbReference type="WBParaSite" id="SSLN_0001774101-mRNA-1">
    <property type="protein sequence ID" value="SSLN_0001774101-mRNA-1"/>
    <property type="gene ID" value="SSLN_0001774101"/>
</dbReference>
<evidence type="ECO:0000313" key="1">
    <source>
        <dbReference type="EMBL" id="VDM03478.1"/>
    </source>
</evidence>
<proteinExistence type="predicted"/>
<dbReference type="AlphaFoldDB" id="A0A183TKU4"/>
<dbReference type="PANTHER" id="PTHR47027:SF26">
    <property type="entry name" value="REVERSE TRANSCRIPTASE DOMAIN-CONTAINING PROTEIN"/>
    <property type="match status" value="1"/>
</dbReference>